<evidence type="ECO:0000313" key="2">
    <source>
        <dbReference type="Proteomes" id="UP000501891"/>
    </source>
</evidence>
<proteinExistence type="predicted"/>
<dbReference type="Proteomes" id="UP000501891">
    <property type="component" value="Chromosome"/>
</dbReference>
<evidence type="ECO:0000313" key="1">
    <source>
        <dbReference type="EMBL" id="QJE73026.1"/>
    </source>
</evidence>
<reference evidence="1" key="1">
    <citation type="submission" date="2020-04" db="EMBL/GenBank/DDBJ databases">
        <title>A desert anoxygenic phototrophic bacterium fixes CO2 using RubisCO under aerobic conditions.</title>
        <authorList>
            <person name="Tang K."/>
        </authorList>
    </citation>
    <scope>NUCLEOTIDE SEQUENCE [LARGE SCALE GENOMIC DNA]</scope>
    <source>
        <strain evidence="1">MIMtkB3</strain>
    </source>
</reference>
<protein>
    <submittedName>
        <fullName evidence="1">Uncharacterized protein</fullName>
    </submittedName>
</protein>
<keyword evidence="2" id="KW-1185">Reference proteome</keyword>
<dbReference type="AlphaFoldDB" id="A0A858R7M1"/>
<sequence>MRTPPPIVIELDEEPLGIAVPEEGERVVFHAVHPALTGLHGHTFADATAAGHRAVAVFREAA</sequence>
<name>A0A858R7M1_9PROT</name>
<dbReference type="KEGG" id="acru:HHL28_07935"/>
<gene>
    <name evidence="1" type="ORF">HHL28_07935</name>
</gene>
<accession>A0A858R7M1</accession>
<organism evidence="1 2">
    <name type="scientific">Aerophototrophica crusticola</name>
    <dbReference type="NCBI Taxonomy" id="1709002"/>
    <lineage>
        <taxon>Bacteria</taxon>
        <taxon>Pseudomonadati</taxon>
        <taxon>Pseudomonadota</taxon>
        <taxon>Alphaproteobacteria</taxon>
        <taxon>Rhodospirillales</taxon>
        <taxon>Rhodospirillaceae</taxon>
        <taxon>Aerophototrophica</taxon>
    </lineage>
</organism>
<dbReference type="EMBL" id="CP051775">
    <property type="protein sequence ID" value="QJE73026.1"/>
    <property type="molecule type" value="Genomic_DNA"/>
</dbReference>